<keyword evidence="4" id="KW-0249">Electron transport</keyword>
<dbReference type="GO" id="GO:0046872">
    <property type="term" value="F:metal ion binding"/>
    <property type="evidence" value="ECO:0007669"/>
    <property type="project" value="UniProtKB-KW"/>
</dbReference>
<keyword evidence="6" id="KW-0472">Membrane</keyword>
<dbReference type="PANTHER" id="PTHR39425:SF1">
    <property type="entry name" value="CYTOCHROME C7-LIKE DOMAIN-CONTAINING PROTEIN"/>
    <property type="match status" value="1"/>
</dbReference>
<dbReference type="GO" id="GO:0009055">
    <property type="term" value="F:electron transfer activity"/>
    <property type="evidence" value="ECO:0007669"/>
    <property type="project" value="InterPro"/>
</dbReference>
<dbReference type="Gene3D" id="3.90.10.10">
    <property type="entry name" value="Cytochrome C3"/>
    <property type="match status" value="2"/>
</dbReference>
<keyword evidence="2" id="KW-0349">Heme</keyword>
<dbReference type="Pfam" id="PF02085">
    <property type="entry name" value="Cytochrom_CIII"/>
    <property type="match status" value="1"/>
</dbReference>
<comment type="caution">
    <text evidence="8">The sequence shown here is derived from an EMBL/GenBank/DDBJ whole genome shotgun (WGS) entry which is preliminary data.</text>
</comment>
<name>A0A6N6MYE4_9BACT</name>
<dbReference type="GO" id="GO:0020037">
    <property type="term" value="F:heme binding"/>
    <property type="evidence" value="ECO:0007669"/>
    <property type="project" value="InterPro"/>
</dbReference>
<evidence type="ECO:0000256" key="1">
    <source>
        <dbReference type="ARBA" id="ARBA00022448"/>
    </source>
</evidence>
<sequence length="253" mass="28381">MEEKKSSGRCGGVLPFFIGFLLSCILGWAVIPPLFYTKVEQPVRFSHKVHVEGQEMDCDSCHFFREDGSYAGFPTNEQCADCHAVDDAETVVEAIAEVVGDTGKIEDILEISIDEMPGDLTDLVLSGDDANVKAELEYLVKYALQGKEVPWLNYQYQPDNVYFSHKAHQDVTFEALAEKHVDLDGVVDHAVLEEGGDYNCNLCHLKGIETNDTPPPFERNILSGYSKMTMKMWQCERCHAQMGQNNACYVCHK</sequence>
<dbReference type="EMBL" id="WAIE01000007">
    <property type="protein sequence ID" value="KAB1440286.1"/>
    <property type="molecule type" value="Genomic_DNA"/>
</dbReference>
<dbReference type="PANTHER" id="PTHR39425">
    <property type="entry name" value="LIPOPROTEIN CYTOCHROME C"/>
    <property type="match status" value="1"/>
</dbReference>
<dbReference type="AlphaFoldDB" id="A0A6N6MYE4"/>
<evidence type="ECO:0000313" key="8">
    <source>
        <dbReference type="EMBL" id="KAB1440286.1"/>
    </source>
</evidence>
<keyword evidence="9" id="KW-1185">Reference proteome</keyword>
<feature type="domain" description="Class III cytochrome C" evidence="7">
    <location>
        <begin position="38"/>
        <end position="97"/>
    </location>
</feature>
<evidence type="ECO:0000313" key="9">
    <source>
        <dbReference type="Proteomes" id="UP000438699"/>
    </source>
</evidence>
<accession>A0A6N6MYE4</accession>
<reference evidence="8 9" key="1">
    <citation type="journal article" date="2017" name="Int. J. Syst. Evol. Microbiol.">
        <title>Desulfovibrio senegalensis sp. nov., a mesophilic sulfate reducer isolated from marine sediment.</title>
        <authorList>
            <person name="Thioye A."/>
            <person name="Gam Z.B.A."/>
            <person name="Mbengue M."/>
            <person name="Cayol J.L."/>
            <person name="Joseph-Bartoli M."/>
            <person name="Toure-Kane C."/>
            <person name="Labat M."/>
        </authorList>
    </citation>
    <scope>NUCLEOTIDE SEQUENCE [LARGE SCALE GENOMIC DNA]</scope>
    <source>
        <strain evidence="8 9">DSM 101509</strain>
    </source>
</reference>
<keyword evidence="6" id="KW-1133">Transmembrane helix</keyword>
<keyword evidence="6" id="KW-0812">Transmembrane</keyword>
<evidence type="ECO:0000256" key="2">
    <source>
        <dbReference type="ARBA" id="ARBA00022617"/>
    </source>
</evidence>
<keyword evidence="3" id="KW-0479">Metal-binding</keyword>
<proteinExistence type="predicted"/>
<dbReference type="InterPro" id="IPR036280">
    <property type="entry name" value="Multihaem_cyt_sf"/>
</dbReference>
<evidence type="ECO:0000256" key="5">
    <source>
        <dbReference type="ARBA" id="ARBA00023004"/>
    </source>
</evidence>
<dbReference type="Proteomes" id="UP000438699">
    <property type="component" value="Unassembled WGS sequence"/>
</dbReference>
<feature type="transmembrane region" description="Helical" evidence="6">
    <location>
        <begin position="12"/>
        <end position="36"/>
    </location>
</feature>
<dbReference type="SUPFAM" id="SSF48695">
    <property type="entry name" value="Multiheme cytochromes"/>
    <property type="match status" value="1"/>
</dbReference>
<evidence type="ECO:0000256" key="4">
    <source>
        <dbReference type="ARBA" id="ARBA00022982"/>
    </source>
</evidence>
<protein>
    <submittedName>
        <fullName evidence="8">Cytochrome c3 family protein</fullName>
    </submittedName>
</protein>
<dbReference type="InterPro" id="IPR020942">
    <property type="entry name" value="Cyt_c_III_dom"/>
</dbReference>
<dbReference type="RefSeq" id="WP_151151727.1">
    <property type="nucleotide sequence ID" value="NZ_WAIE01000007.1"/>
</dbReference>
<dbReference type="CDD" id="cd08168">
    <property type="entry name" value="Cytochrom_C3"/>
    <property type="match status" value="1"/>
</dbReference>
<gene>
    <name evidence="8" type="ORF">F8A88_13625</name>
</gene>
<evidence type="ECO:0000256" key="3">
    <source>
        <dbReference type="ARBA" id="ARBA00022723"/>
    </source>
</evidence>
<organism evidence="8 9">
    <name type="scientific">Pseudodesulfovibrio senegalensis</name>
    <dbReference type="NCBI Taxonomy" id="1721087"/>
    <lineage>
        <taxon>Bacteria</taxon>
        <taxon>Pseudomonadati</taxon>
        <taxon>Thermodesulfobacteriota</taxon>
        <taxon>Desulfovibrionia</taxon>
        <taxon>Desulfovibrionales</taxon>
        <taxon>Desulfovibrionaceae</taxon>
    </lineage>
</organism>
<evidence type="ECO:0000256" key="6">
    <source>
        <dbReference type="SAM" id="Phobius"/>
    </source>
</evidence>
<dbReference type="PROSITE" id="PS51257">
    <property type="entry name" value="PROKAR_LIPOPROTEIN"/>
    <property type="match status" value="1"/>
</dbReference>
<keyword evidence="5" id="KW-0408">Iron</keyword>
<dbReference type="OrthoDB" id="9814800at2"/>
<evidence type="ECO:0000259" key="7">
    <source>
        <dbReference type="Pfam" id="PF02085"/>
    </source>
</evidence>
<keyword evidence="1" id="KW-0813">Transport</keyword>